<proteinExistence type="predicted"/>
<evidence type="ECO:0000313" key="1">
    <source>
        <dbReference type="EMBL" id="MBB5053551.1"/>
    </source>
</evidence>
<comment type="caution">
    <text evidence="1">The sequence shown here is derived from an EMBL/GenBank/DDBJ whole genome shotgun (WGS) entry which is preliminary data.</text>
</comment>
<organism evidence="1 2">
    <name type="scientific">Afipia massiliensis</name>
    <dbReference type="NCBI Taxonomy" id="211460"/>
    <lineage>
        <taxon>Bacteria</taxon>
        <taxon>Pseudomonadati</taxon>
        <taxon>Pseudomonadota</taxon>
        <taxon>Alphaproteobacteria</taxon>
        <taxon>Hyphomicrobiales</taxon>
        <taxon>Nitrobacteraceae</taxon>
        <taxon>Afipia</taxon>
    </lineage>
</organism>
<protein>
    <recommendedName>
        <fullName evidence="3">Integrase catalytic domain-containing protein</fullName>
    </recommendedName>
</protein>
<accession>A0A840N707</accession>
<dbReference type="AlphaFoldDB" id="A0A840N707"/>
<dbReference type="Proteomes" id="UP000521227">
    <property type="component" value="Unassembled WGS sequence"/>
</dbReference>
<gene>
    <name evidence="1" type="ORF">HNQ36_003551</name>
</gene>
<reference evidence="1 2" key="1">
    <citation type="submission" date="2020-08" db="EMBL/GenBank/DDBJ databases">
        <title>Genomic Encyclopedia of Type Strains, Phase IV (KMG-IV): sequencing the most valuable type-strain genomes for metagenomic binning, comparative biology and taxonomic classification.</title>
        <authorList>
            <person name="Goeker M."/>
        </authorList>
    </citation>
    <scope>NUCLEOTIDE SEQUENCE [LARGE SCALE GENOMIC DNA]</scope>
    <source>
        <strain evidence="1 2">DSM 17498</strain>
    </source>
</reference>
<sequence length="75" mass="8159">MTQFGRALHVLNIDIICANSSTQGRVERAHSTLQDRLVKEMRLCGIDTILVGNAFLETYNAGASTIAISIVRRGA</sequence>
<dbReference type="EMBL" id="JACHIJ010000005">
    <property type="protein sequence ID" value="MBB5053551.1"/>
    <property type="molecule type" value="Genomic_DNA"/>
</dbReference>
<evidence type="ECO:0000313" key="2">
    <source>
        <dbReference type="Proteomes" id="UP000521227"/>
    </source>
</evidence>
<name>A0A840N707_9BRAD</name>
<evidence type="ECO:0008006" key="3">
    <source>
        <dbReference type="Google" id="ProtNLM"/>
    </source>
</evidence>